<keyword evidence="14" id="KW-0234">DNA repair</keyword>
<reference evidence="18" key="1">
    <citation type="journal article" date="2020" name="Stud. Mycol.">
        <title>101 Dothideomycetes genomes: a test case for predicting lifestyles and emergence of pathogens.</title>
        <authorList>
            <person name="Haridas S."/>
            <person name="Albert R."/>
            <person name="Binder M."/>
            <person name="Bloem J."/>
            <person name="Labutti K."/>
            <person name="Salamov A."/>
            <person name="Andreopoulos B."/>
            <person name="Baker S."/>
            <person name="Barry K."/>
            <person name="Bills G."/>
            <person name="Bluhm B."/>
            <person name="Cannon C."/>
            <person name="Castanera R."/>
            <person name="Culley D."/>
            <person name="Daum C."/>
            <person name="Ezra D."/>
            <person name="Gonzalez J."/>
            <person name="Henrissat B."/>
            <person name="Kuo A."/>
            <person name="Liang C."/>
            <person name="Lipzen A."/>
            <person name="Lutzoni F."/>
            <person name="Magnuson J."/>
            <person name="Mondo S."/>
            <person name="Nolan M."/>
            <person name="Ohm R."/>
            <person name="Pangilinan J."/>
            <person name="Park H.-J."/>
            <person name="Ramirez L."/>
            <person name="Alfaro M."/>
            <person name="Sun H."/>
            <person name="Tritt A."/>
            <person name="Yoshinaga Y."/>
            <person name="Zwiers L.-H."/>
            <person name="Turgeon B."/>
            <person name="Goodwin S."/>
            <person name="Spatafora J."/>
            <person name="Crous P."/>
            <person name="Grigoriev I."/>
        </authorList>
    </citation>
    <scope>NUCLEOTIDE SEQUENCE</scope>
    <source>
        <strain evidence="18">ATCC 74209</strain>
    </source>
</reference>
<evidence type="ECO:0000313" key="19">
    <source>
        <dbReference type="Proteomes" id="UP000799536"/>
    </source>
</evidence>
<evidence type="ECO:0000256" key="9">
    <source>
        <dbReference type="ARBA" id="ARBA00022763"/>
    </source>
</evidence>
<protein>
    <recommendedName>
        <fullName evidence="5">RNA polymerase II degradation factor 1</fullName>
    </recommendedName>
</protein>
<dbReference type="GO" id="GO:0000781">
    <property type="term" value="C:chromosome, telomeric region"/>
    <property type="evidence" value="ECO:0007669"/>
    <property type="project" value="UniProtKB-SubCell"/>
</dbReference>
<evidence type="ECO:0000256" key="15">
    <source>
        <dbReference type="ARBA" id="ARBA00023242"/>
    </source>
</evidence>
<keyword evidence="6" id="KW-0158">Chromosome</keyword>
<evidence type="ECO:0000256" key="13">
    <source>
        <dbReference type="ARBA" id="ARBA00023125"/>
    </source>
</evidence>
<keyword evidence="8" id="KW-0597">Phosphoprotein</keyword>
<feature type="compositionally biased region" description="Gly residues" evidence="16">
    <location>
        <begin position="905"/>
        <end position="937"/>
    </location>
</feature>
<dbReference type="GO" id="GO:0003677">
    <property type="term" value="F:DNA binding"/>
    <property type="evidence" value="ECO:0007669"/>
    <property type="project" value="UniProtKB-KW"/>
</dbReference>
<dbReference type="CDD" id="cd14368">
    <property type="entry name" value="CUE_DEF1_like"/>
    <property type="match status" value="1"/>
</dbReference>
<feature type="region of interest" description="Disordered" evidence="16">
    <location>
        <begin position="1"/>
        <end position="55"/>
    </location>
</feature>
<name>A0A9P4JH18_9PLEO</name>
<keyword evidence="9" id="KW-0227">DNA damage</keyword>
<feature type="region of interest" description="Disordered" evidence="16">
    <location>
        <begin position="287"/>
        <end position="358"/>
    </location>
</feature>
<evidence type="ECO:0000256" key="2">
    <source>
        <dbReference type="ARBA" id="ARBA00004496"/>
    </source>
</evidence>
<feature type="compositionally biased region" description="Polar residues" evidence="16">
    <location>
        <begin position="621"/>
        <end position="636"/>
    </location>
</feature>
<dbReference type="GO" id="GO:0005737">
    <property type="term" value="C:cytoplasm"/>
    <property type="evidence" value="ECO:0007669"/>
    <property type="project" value="UniProtKB-SubCell"/>
</dbReference>
<evidence type="ECO:0000256" key="12">
    <source>
        <dbReference type="ARBA" id="ARBA00022895"/>
    </source>
</evidence>
<dbReference type="PROSITE" id="PS51140">
    <property type="entry name" value="CUE"/>
    <property type="match status" value="1"/>
</dbReference>
<evidence type="ECO:0000256" key="5">
    <source>
        <dbReference type="ARBA" id="ARBA00020536"/>
    </source>
</evidence>
<organism evidence="18 19">
    <name type="scientific">Delitschia confertaspora ATCC 74209</name>
    <dbReference type="NCBI Taxonomy" id="1513339"/>
    <lineage>
        <taxon>Eukaryota</taxon>
        <taxon>Fungi</taxon>
        <taxon>Dikarya</taxon>
        <taxon>Ascomycota</taxon>
        <taxon>Pezizomycotina</taxon>
        <taxon>Dothideomycetes</taxon>
        <taxon>Pleosporomycetidae</taxon>
        <taxon>Pleosporales</taxon>
        <taxon>Delitschiaceae</taxon>
        <taxon>Delitschia</taxon>
    </lineage>
</organism>
<feature type="compositionally biased region" description="Polar residues" evidence="16">
    <location>
        <begin position="789"/>
        <end position="798"/>
    </location>
</feature>
<feature type="compositionally biased region" description="Acidic residues" evidence="16">
    <location>
        <begin position="438"/>
        <end position="451"/>
    </location>
</feature>
<dbReference type="Proteomes" id="UP000799536">
    <property type="component" value="Unassembled WGS sequence"/>
</dbReference>
<gene>
    <name evidence="18" type="ORF">GQ43DRAFT_132908</name>
</gene>
<feature type="compositionally biased region" description="Basic and acidic residues" evidence="16">
    <location>
        <begin position="109"/>
        <end position="123"/>
    </location>
</feature>
<dbReference type="OrthoDB" id="5396806at2759"/>
<feature type="compositionally biased region" description="Low complexity" evidence="16">
    <location>
        <begin position="526"/>
        <end position="537"/>
    </location>
</feature>
<feature type="compositionally biased region" description="Polar residues" evidence="16">
    <location>
        <begin position="564"/>
        <end position="575"/>
    </location>
</feature>
<evidence type="ECO:0000256" key="3">
    <source>
        <dbReference type="ARBA" id="ARBA00004574"/>
    </source>
</evidence>
<feature type="compositionally biased region" description="Polar residues" evidence="16">
    <location>
        <begin position="544"/>
        <end position="554"/>
    </location>
</feature>
<evidence type="ECO:0000256" key="11">
    <source>
        <dbReference type="ARBA" id="ARBA00022843"/>
    </source>
</evidence>
<evidence type="ECO:0000313" key="18">
    <source>
        <dbReference type="EMBL" id="KAF2199060.1"/>
    </source>
</evidence>
<evidence type="ECO:0000259" key="17">
    <source>
        <dbReference type="PROSITE" id="PS51140"/>
    </source>
</evidence>
<evidence type="ECO:0000256" key="14">
    <source>
        <dbReference type="ARBA" id="ARBA00023204"/>
    </source>
</evidence>
<feature type="compositionally biased region" description="Low complexity" evidence="16">
    <location>
        <begin position="821"/>
        <end position="835"/>
    </location>
</feature>
<dbReference type="Pfam" id="PF02845">
    <property type="entry name" value="CUE"/>
    <property type="match status" value="1"/>
</dbReference>
<feature type="compositionally biased region" description="Basic and acidic residues" evidence="16">
    <location>
        <begin position="140"/>
        <end position="157"/>
    </location>
</feature>
<sequence>MSEVQSRSAPRGRSTARGGRGGHGSTRGPRSNTKQTNGDHSASDSIDTSADQGELGELKRKYQSQLTTLKELFPDWTDIDLLLAVEDSDGDLQATIEKISEGNVSQFAEVKKSKDRSRSKVKETPSATTDSFAATRGSRARGDGVRGGRARGAERGRGGFRGSRGGASVGARSTGPTSVPTVESSAWDTPAAPAEPKEDGQASSGEQPAAKDKSENETSTVEAVAQVATQAVKKTWASMFAKPKPAPAPKPVAQPPPKKEEPEVPAADTVAHESVPDAVVEAEELPIPPATDEVTDEAPASTEDVSNATPEKATGDASAERNLTPSKDELTRDNVEHLPDVSHPPATETAASTVASSKDIGSISAVATPLSTSTQNPIGRPGIGGYATTALKATSGSHRSASFQRKLMEQQEAVVMPGNHAVDRAAVQFGSLGLNGEVDTDSLDVDEDREEAETRPQPPQHSPVAQPRASLPPAPRQTPQAAEAEPQEATPAPKQAPGLPPVPQQQQSISAHQQSPPSQLGAQAMQNQGSQSNQYSQFGRYSQGGLQSEQSVPAQKQYDPFGQQAPQSSQYDYSNPQQSQGQSQQPTQAFSSAPDSFGSQYITSDQQRNAYQHYYQNYNQSTPSQQEAGTAQQRSGSAFGAGPTESTFPQSQQPQTQNRYNDAQNSGHNTPNPAVGGQVPSGPASQTQHMHQPHAQPGHTGGYPYNHPYYGSPYYAANYMSQYGNYGQGGYGGFGGKGMYGQPHHYGMSPQTSYDQHSSSPANASGFGQSSMHGRDSGLAGGLGEYGRSASQASQNQHTATAGAGAGFGGFPEMLGRSQSGYPGQTSTYGQQQSGQQGGNEDALKPFGESKAGGGPSPSALAQPGRPGSATNNTPGQSGQSGLPPPQSHQQGFNSYPSHLNQLQGGQGNQYGGLGGLGHQGAGSHQTGGYGGYGGFGGGGYGSYNRGGWGTNYGQH</sequence>
<accession>A0A9P4JH18</accession>
<dbReference type="InterPro" id="IPR051833">
    <property type="entry name" value="TC-DDR_regulator"/>
</dbReference>
<evidence type="ECO:0000256" key="7">
    <source>
        <dbReference type="ARBA" id="ARBA00022490"/>
    </source>
</evidence>
<proteinExistence type="inferred from homology"/>
<feature type="compositionally biased region" description="Low complexity" evidence="16">
    <location>
        <begin position="643"/>
        <end position="657"/>
    </location>
</feature>
<feature type="domain" description="CUE" evidence="17">
    <location>
        <begin position="61"/>
        <end position="104"/>
    </location>
</feature>
<evidence type="ECO:0000256" key="6">
    <source>
        <dbReference type="ARBA" id="ARBA00022454"/>
    </source>
</evidence>
<keyword evidence="7" id="KW-0963">Cytoplasm</keyword>
<evidence type="ECO:0000256" key="8">
    <source>
        <dbReference type="ARBA" id="ARBA00022553"/>
    </source>
</evidence>
<evidence type="ECO:0000256" key="1">
    <source>
        <dbReference type="ARBA" id="ARBA00004123"/>
    </source>
</evidence>
<feature type="region of interest" description="Disordered" evidence="16">
    <location>
        <begin position="430"/>
        <end position="704"/>
    </location>
</feature>
<feature type="region of interest" description="Disordered" evidence="16">
    <location>
        <begin position="107"/>
        <end position="225"/>
    </location>
</feature>
<dbReference type="PANTHER" id="PTHR16308:SF13">
    <property type="entry name" value="PROTEIN LINGERER"/>
    <property type="match status" value="1"/>
</dbReference>
<dbReference type="GO" id="GO:0043130">
    <property type="term" value="F:ubiquitin binding"/>
    <property type="evidence" value="ECO:0007669"/>
    <property type="project" value="InterPro"/>
</dbReference>
<dbReference type="PANTHER" id="PTHR16308">
    <property type="entry name" value="UBIQUITIN ASSOCIATED PROTEIN 2-LIKE/LINGERER"/>
    <property type="match status" value="1"/>
</dbReference>
<dbReference type="InterPro" id="IPR041803">
    <property type="entry name" value="DEF1_CUE"/>
</dbReference>
<feature type="compositionally biased region" description="Polar residues" evidence="16">
    <location>
        <begin position="589"/>
        <end position="605"/>
    </location>
</feature>
<feature type="compositionally biased region" description="Low complexity" evidence="16">
    <location>
        <begin position="875"/>
        <end position="892"/>
    </location>
</feature>
<keyword evidence="15" id="KW-0539">Nucleus</keyword>
<feature type="compositionally biased region" description="Pro residues" evidence="16">
    <location>
        <begin position="244"/>
        <end position="256"/>
    </location>
</feature>
<comment type="similarity">
    <text evidence="4">Belongs to the DEF1 family.</text>
</comment>
<feature type="compositionally biased region" description="Low complexity" evidence="16">
    <location>
        <begin position="504"/>
        <end position="519"/>
    </location>
</feature>
<evidence type="ECO:0000256" key="4">
    <source>
        <dbReference type="ARBA" id="ARBA00005491"/>
    </source>
</evidence>
<keyword evidence="12" id="KW-0779">Telomere</keyword>
<dbReference type="InterPro" id="IPR003892">
    <property type="entry name" value="CUE"/>
</dbReference>
<keyword evidence="19" id="KW-1185">Reference proteome</keyword>
<feature type="compositionally biased region" description="Low complexity" evidence="16">
    <location>
        <begin position="346"/>
        <end position="357"/>
    </location>
</feature>
<comment type="subcellular location">
    <subcellularLocation>
        <location evidence="3">Chromosome</location>
        <location evidence="3">Telomere</location>
    </subcellularLocation>
    <subcellularLocation>
        <location evidence="2">Cytoplasm</location>
    </subcellularLocation>
    <subcellularLocation>
        <location evidence="1">Nucleus</location>
    </subcellularLocation>
</comment>
<feature type="compositionally biased region" description="Low complexity" evidence="16">
    <location>
        <begin position="477"/>
        <end position="497"/>
    </location>
</feature>
<dbReference type="AlphaFoldDB" id="A0A9P4JH18"/>
<feature type="compositionally biased region" description="Low complexity" evidence="16">
    <location>
        <begin position="606"/>
        <end position="620"/>
    </location>
</feature>
<keyword evidence="10" id="KW-0833">Ubl conjugation pathway</keyword>
<evidence type="ECO:0000256" key="10">
    <source>
        <dbReference type="ARBA" id="ARBA00022786"/>
    </source>
</evidence>
<feature type="compositionally biased region" description="Polar residues" evidence="16">
    <location>
        <begin position="176"/>
        <end position="187"/>
    </location>
</feature>
<dbReference type="GO" id="GO:0006281">
    <property type="term" value="P:DNA repair"/>
    <property type="evidence" value="ECO:0007669"/>
    <property type="project" value="UniProtKB-KW"/>
</dbReference>
<feature type="compositionally biased region" description="Polar residues" evidence="16">
    <location>
        <begin position="749"/>
        <end position="772"/>
    </location>
</feature>
<feature type="compositionally biased region" description="Polar residues" evidence="16">
    <location>
        <begin position="658"/>
        <end position="672"/>
    </location>
</feature>
<keyword evidence="11" id="KW-0832">Ubl conjugation</keyword>
<feature type="compositionally biased region" description="Gly residues" evidence="16">
    <location>
        <begin position="159"/>
        <end position="168"/>
    </location>
</feature>
<evidence type="ECO:0000256" key="16">
    <source>
        <dbReference type="SAM" id="MobiDB-lite"/>
    </source>
</evidence>
<feature type="compositionally biased region" description="Low complexity" evidence="16">
    <location>
        <begin position="576"/>
        <end position="588"/>
    </location>
</feature>
<feature type="compositionally biased region" description="Low complexity" evidence="16">
    <location>
        <begin position="1"/>
        <end position="17"/>
    </location>
</feature>
<feature type="region of interest" description="Disordered" evidence="16">
    <location>
        <begin position="238"/>
        <end position="273"/>
    </location>
</feature>
<feature type="compositionally biased region" description="Basic and acidic residues" evidence="16">
    <location>
        <begin position="326"/>
        <end position="340"/>
    </location>
</feature>
<comment type="caution">
    <text evidence="18">The sequence shown here is derived from an EMBL/GenBank/DDBJ whole genome shotgun (WGS) entry which is preliminary data.</text>
</comment>
<feature type="compositionally biased region" description="Polar residues" evidence="16">
    <location>
        <begin position="32"/>
        <end position="51"/>
    </location>
</feature>
<keyword evidence="13" id="KW-0238">DNA-binding</keyword>
<dbReference type="GO" id="GO:0005634">
    <property type="term" value="C:nucleus"/>
    <property type="evidence" value="ECO:0007669"/>
    <property type="project" value="UniProtKB-SubCell"/>
</dbReference>
<feature type="region of interest" description="Disordered" evidence="16">
    <location>
        <begin position="747"/>
        <end position="937"/>
    </location>
</feature>
<dbReference type="EMBL" id="ML994099">
    <property type="protein sequence ID" value="KAF2199060.1"/>
    <property type="molecule type" value="Genomic_DNA"/>
</dbReference>